<dbReference type="AlphaFoldDB" id="H6RKG0"/>
<organism evidence="1 2">
    <name type="scientific">Blastococcus saxobsidens (strain DD2)</name>
    <dbReference type="NCBI Taxonomy" id="1146883"/>
    <lineage>
        <taxon>Bacteria</taxon>
        <taxon>Bacillati</taxon>
        <taxon>Actinomycetota</taxon>
        <taxon>Actinomycetes</taxon>
        <taxon>Geodermatophilales</taxon>
        <taxon>Geodermatophilaceae</taxon>
        <taxon>Blastococcus</taxon>
    </lineage>
</organism>
<name>H6RKG0_BLASD</name>
<evidence type="ECO:0000313" key="2">
    <source>
        <dbReference type="Proteomes" id="UP000007517"/>
    </source>
</evidence>
<keyword evidence="2" id="KW-1185">Reference proteome</keyword>
<evidence type="ECO:0000313" key="1">
    <source>
        <dbReference type="EMBL" id="CCG02379.1"/>
    </source>
</evidence>
<dbReference type="RefSeq" id="WP_014375274.1">
    <property type="nucleotide sequence ID" value="NC_016943.1"/>
</dbReference>
<dbReference type="Proteomes" id="UP000007517">
    <property type="component" value="Chromosome"/>
</dbReference>
<gene>
    <name evidence="1" type="ordered locus">BLASA_1447</name>
</gene>
<dbReference type="HOGENOM" id="CLU_3040917_0_0_11"/>
<protein>
    <submittedName>
        <fullName evidence="1">Uncharacterized protein</fullName>
    </submittedName>
</protein>
<dbReference type="KEGG" id="bsd:BLASA_1447"/>
<reference evidence="1 2" key="1">
    <citation type="journal article" date="2012" name="J. Bacteriol.">
        <title>Genome Sequence of Blastococcus saxobsidens DD2, a Stone-Inhabiting Bacterium.</title>
        <authorList>
            <person name="Chouaia B."/>
            <person name="Crotti E."/>
            <person name="Brusetti L."/>
            <person name="Daffonchio D."/>
            <person name="Essoussi I."/>
            <person name="Nouioui I."/>
            <person name="Sbissi I."/>
            <person name="Ghodhbane-Gtari F."/>
            <person name="Gtari M."/>
            <person name="Vacherie B."/>
            <person name="Barbe V."/>
            <person name="Medigue C."/>
            <person name="Gury J."/>
            <person name="Pujic P."/>
            <person name="Normand P."/>
        </authorList>
    </citation>
    <scope>NUCLEOTIDE SEQUENCE [LARGE SCALE GENOMIC DNA]</scope>
    <source>
        <strain evidence="1 2">DD2</strain>
    </source>
</reference>
<reference evidence="2" key="2">
    <citation type="submission" date="2012-02" db="EMBL/GenBank/DDBJ databases">
        <title>Complete genome sequence of Blastococcus saxobsidens strain DD2.</title>
        <authorList>
            <person name="Genoscope."/>
        </authorList>
    </citation>
    <scope>NUCLEOTIDE SEQUENCE [LARGE SCALE GENOMIC DNA]</scope>
    <source>
        <strain evidence="2">DD2</strain>
    </source>
</reference>
<proteinExistence type="predicted"/>
<sequence length="54" mass="5991">MAGIGPASIDKMLASTELLVDKVLPKLGITLEQFTPTLRPEFRTPIWDETPPVR</sequence>
<accession>H6RKG0</accession>
<dbReference type="EMBL" id="FO117623">
    <property type="protein sequence ID" value="CCG02379.1"/>
    <property type="molecule type" value="Genomic_DNA"/>
</dbReference>